<evidence type="ECO:0000313" key="2">
    <source>
        <dbReference type="Proteomes" id="UP000006038"/>
    </source>
</evidence>
<dbReference type="EnsemblPlants" id="OB07G10060.1">
    <property type="protein sequence ID" value="OB07G10060.1"/>
    <property type="gene ID" value="OB07G10060"/>
</dbReference>
<organism evidence="1">
    <name type="scientific">Oryza brachyantha</name>
    <name type="common">malo sina</name>
    <dbReference type="NCBI Taxonomy" id="4533"/>
    <lineage>
        <taxon>Eukaryota</taxon>
        <taxon>Viridiplantae</taxon>
        <taxon>Streptophyta</taxon>
        <taxon>Embryophyta</taxon>
        <taxon>Tracheophyta</taxon>
        <taxon>Spermatophyta</taxon>
        <taxon>Magnoliopsida</taxon>
        <taxon>Liliopsida</taxon>
        <taxon>Poales</taxon>
        <taxon>Poaceae</taxon>
        <taxon>BOP clade</taxon>
        <taxon>Oryzoideae</taxon>
        <taxon>Oryzeae</taxon>
        <taxon>Oryzinae</taxon>
        <taxon>Oryza</taxon>
    </lineage>
</organism>
<protein>
    <submittedName>
        <fullName evidence="1">Uncharacterized protein</fullName>
    </submittedName>
</protein>
<name>J3MHX5_ORYBR</name>
<accession>J3MHX5</accession>
<proteinExistence type="predicted"/>
<sequence length="91" mass="10029">MKPPVAGCRPQIFSTAGHLHVPLDVGYCCTAAEHIHAIALNSKENPLLLYFSPVEFDGKCTMLTSTPYDYMLMGNTYTEKIVAFVGDYVGR</sequence>
<dbReference type="HOGENOM" id="CLU_2430612_0_0_1"/>
<dbReference type="AlphaFoldDB" id="J3MHX5"/>
<keyword evidence="2" id="KW-1185">Reference proteome</keyword>
<dbReference type="Proteomes" id="UP000006038">
    <property type="component" value="Chromosome 7"/>
</dbReference>
<reference evidence="1" key="2">
    <citation type="submission" date="2013-04" db="UniProtKB">
        <authorList>
            <consortium name="EnsemblPlants"/>
        </authorList>
    </citation>
    <scope>IDENTIFICATION</scope>
</reference>
<reference evidence="1" key="1">
    <citation type="journal article" date="2013" name="Nat. Commun.">
        <title>Whole-genome sequencing of Oryza brachyantha reveals mechanisms underlying Oryza genome evolution.</title>
        <authorList>
            <person name="Chen J."/>
            <person name="Huang Q."/>
            <person name="Gao D."/>
            <person name="Wang J."/>
            <person name="Lang Y."/>
            <person name="Liu T."/>
            <person name="Li B."/>
            <person name="Bai Z."/>
            <person name="Luis Goicoechea J."/>
            <person name="Liang C."/>
            <person name="Chen C."/>
            <person name="Zhang W."/>
            <person name="Sun S."/>
            <person name="Liao Y."/>
            <person name="Zhang X."/>
            <person name="Yang L."/>
            <person name="Song C."/>
            <person name="Wang M."/>
            <person name="Shi J."/>
            <person name="Liu G."/>
            <person name="Liu J."/>
            <person name="Zhou H."/>
            <person name="Zhou W."/>
            <person name="Yu Q."/>
            <person name="An N."/>
            <person name="Chen Y."/>
            <person name="Cai Q."/>
            <person name="Wang B."/>
            <person name="Liu B."/>
            <person name="Min J."/>
            <person name="Huang Y."/>
            <person name="Wu H."/>
            <person name="Li Z."/>
            <person name="Zhang Y."/>
            <person name="Yin Y."/>
            <person name="Song W."/>
            <person name="Jiang J."/>
            <person name="Jackson S.A."/>
            <person name="Wing R.A."/>
            <person name="Wang J."/>
            <person name="Chen M."/>
        </authorList>
    </citation>
    <scope>NUCLEOTIDE SEQUENCE [LARGE SCALE GENOMIC DNA]</scope>
    <source>
        <strain evidence="1">cv. IRGC 101232</strain>
    </source>
</reference>
<evidence type="ECO:0000313" key="1">
    <source>
        <dbReference type="EnsemblPlants" id="OB07G10060.1"/>
    </source>
</evidence>
<dbReference type="Gramene" id="OB07G10060.1">
    <property type="protein sequence ID" value="OB07G10060.1"/>
    <property type="gene ID" value="OB07G10060"/>
</dbReference>